<dbReference type="Gene3D" id="3.30.565.10">
    <property type="entry name" value="Histidine kinase-like ATPase, C-terminal domain"/>
    <property type="match status" value="1"/>
</dbReference>
<feature type="transmembrane region" description="Helical" evidence="9">
    <location>
        <begin position="80"/>
        <end position="99"/>
    </location>
</feature>
<keyword evidence="8" id="KW-0902">Two-component regulatory system</keyword>
<evidence type="ECO:0000256" key="5">
    <source>
        <dbReference type="ARBA" id="ARBA00022741"/>
    </source>
</evidence>
<evidence type="ECO:0000256" key="3">
    <source>
        <dbReference type="ARBA" id="ARBA00022553"/>
    </source>
</evidence>
<evidence type="ECO:0000256" key="6">
    <source>
        <dbReference type="ARBA" id="ARBA00022777"/>
    </source>
</evidence>
<keyword evidence="9" id="KW-0472">Membrane</keyword>
<evidence type="ECO:0000256" key="7">
    <source>
        <dbReference type="ARBA" id="ARBA00022840"/>
    </source>
</evidence>
<dbReference type="Pfam" id="PF02518">
    <property type="entry name" value="HATPase_c"/>
    <property type="match status" value="1"/>
</dbReference>
<keyword evidence="9" id="KW-1133">Transmembrane helix</keyword>
<dbReference type="SUPFAM" id="SSF55874">
    <property type="entry name" value="ATPase domain of HSP90 chaperone/DNA topoisomerase II/histidine kinase"/>
    <property type="match status" value="1"/>
</dbReference>
<dbReference type="Pfam" id="PF07730">
    <property type="entry name" value="HisKA_3"/>
    <property type="match status" value="1"/>
</dbReference>
<dbReference type="GO" id="GO:0016301">
    <property type="term" value="F:kinase activity"/>
    <property type="evidence" value="ECO:0007669"/>
    <property type="project" value="UniProtKB-KW"/>
</dbReference>
<evidence type="ECO:0000256" key="2">
    <source>
        <dbReference type="ARBA" id="ARBA00012438"/>
    </source>
</evidence>
<accession>A0ABV5RUW7</accession>
<dbReference type="InterPro" id="IPR050482">
    <property type="entry name" value="Sensor_HK_TwoCompSys"/>
</dbReference>
<feature type="transmembrane region" description="Helical" evidence="9">
    <location>
        <begin position="6"/>
        <end position="27"/>
    </location>
</feature>
<keyword evidence="4" id="KW-0808">Transferase</keyword>
<dbReference type="PANTHER" id="PTHR24421:SF10">
    <property type="entry name" value="NITRATE_NITRITE SENSOR PROTEIN NARQ"/>
    <property type="match status" value="1"/>
</dbReference>
<dbReference type="Gene3D" id="1.20.5.1930">
    <property type="match status" value="1"/>
</dbReference>
<feature type="transmembrane region" description="Helical" evidence="9">
    <location>
        <begin position="34"/>
        <end position="50"/>
    </location>
</feature>
<comment type="catalytic activity">
    <reaction evidence="1">
        <text>ATP + protein L-histidine = ADP + protein N-phospho-L-histidine.</text>
        <dbReference type="EC" id="2.7.13.3"/>
    </reaction>
</comment>
<keyword evidence="5" id="KW-0547">Nucleotide-binding</keyword>
<evidence type="ECO:0000259" key="11">
    <source>
        <dbReference type="Pfam" id="PF07730"/>
    </source>
</evidence>
<keyword evidence="3" id="KW-0597">Phosphoprotein</keyword>
<dbReference type="PANTHER" id="PTHR24421">
    <property type="entry name" value="NITRATE/NITRITE SENSOR PROTEIN NARX-RELATED"/>
    <property type="match status" value="1"/>
</dbReference>
<dbReference type="InterPro" id="IPR055558">
    <property type="entry name" value="DUF7134"/>
</dbReference>
<dbReference type="RefSeq" id="WP_345001153.1">
    <property type="nucleotide sequence ID" value="NZ_JBHMBW010000005.1"/>
</dbReference>
<evidence type="ECO:0000256" key="1">
    <source>
        <dbReference type="ARBA" id="ARBA00000085"/>
    </source>
</evidence>
<organism evidence="13 14">
    <name type="scientific">Nonomuraea helvata</name>
    <dbReference type="NCBI Taxonomy" id="37484"/>
    <lineage>
        <taxon>Bacteria</taxon>
        <taxon>Bacillati</taxon>
        <taxon>Actinomycetota</taxon>
        <taxon>Actinomycetes</taxon>
        <taxon>Streptosporangiales</taxon>
        <taxon>Streptosporangiaceae</taxon>
        <taxon>Nonomuraea</taxon>
    </lineage>
</organism>
<keyword evidence="9" id="KW-0812">Transmembrane</keyword>
<feature type="domain" description="DUF7134" evidence="12">
    <location>
        <begin position="14"/>
        <end position="127"/>
    </location>
</feature>
<reference evidence="13 14" key="1">
    <citation type="submission" date="2024-09" db="EMBL/GenBank/DDBJ databases">
        <authorList>
            <person name="Sun Q."/>
            <person name="Mori K."/>
        </authorList>
    </citation>
    <scope>NUCLEOTIDE SEQUENCE [LARGE SCALE GENOMIC DNA]</scope>
    <source>
        <strain evidence="13 14">JCM 3143</strain>
    </source>
</reference>
<evidence type="ECO:0000256" key="4">
    <source>
        <dbReference type="ARBA" id="ARBA00022679"/>
    </source>
</evidence>
<gene>
    <name evidence="13" type="ORF">ACFFSA_09050</name>
</gene>
<sequence>MANSEQRLFATPLTVLMWIAPTVPLFWRRTHPQLSFIAVAIACVAWSIVIGPYTDVQIVPLFLAVALYSLARYAPPVRALAGLVVLCGIVLVDVATSSWPDGLSSALSTLILLAFPVCIWLLGQGRRRIGVDVQRLRELTDQLRAERELSAHRAVIAERAHIARDLHDVVAHHLSAIAVVAHANAEVAAEDNPVRKGLTTIALTADAALADMRRLLGLLAAGDEAAEPLPEATLGDLRQLTEAAESAGCTVSVSMDDDLDPLPRSLHLTAYRIVQEGVTNVIKHAAPTDVTLCIRRQGSELRISLTNGPSSSVRRRIGGAGLGLTGLRERVKVLDGTLRAGPTDEGGWRLLARLPLGLEAG</sequence>
<evidence type="ECO:0000313" key="13">
    <source>
        <dbReference type="EMBL" id="MFB9623227.1"/>
    </source>
</evidence>
<evidence type="ECO:0000259" key="12">
    <source>
        <dbReference type="Pfam" id="PF23539"/>
    </source>
</evidence>
<feature type="transmembrane region" description="Helical" evidence="9">
    <location>
        <begin position="105"/>
        <end position="123"/>
    </location>
</feature>
<evidence type="ECO:0000313" key="14">
    <source>
        <dbReference type="Proteomes" id="UP001589532"/>
    </source>
</evidence>
<feature type="domain" description="Histidine kinase/HSP90-like ATPase" evidence="10">
    <location>
        <begin position="270"/>
        <end position="356"/>
    </location>
</feature>
<name>A0ABV5RUW7_9ACTN</name>
<dbReference type="CDD" id="cd16917">
    <property type="entry name" value="HATPase_UhpB-NarQ-NarX-like"/>
    <property type="match status" value="1"/>
</dbReference>
<keyword evidence="7" id="KW-0067">ATP-binding</keyword>
<feature type="domain" description="Signal transduction histidine kinase subgroup 3 dimerisation and phosphoacceptor" evidence="11">
    <location>
        <begin position="158"/>
        <end position="220"/>
    </location>
</feature>
<evidence type="ECO:0000256" key="9">
    <source>
        <dbReference type="SAM" id="Phobius"/>
    </source>
</evidence>
<evidence type="ECO:0000256" key="8">
    <source>
        <dbReference type="ARBA" id="ARBA00023012"/>
    </source>
</evidence>
<protein>
    <recommendedName>
        <fullName evidence="2">histidine kinase</fullName>
        <ecNumber evidence="2">2.7.13.3</ecNumber>
    </recommendedName>
</protein>
<proteinExistence type="predicted"/>
<dbReference type="Proteomes" id="UP001589532">
    <property type="component" value="Unassembled WGS sequence"/>
</dbReference>
<keyword evidence="14" id="KW-1185">Reference proteome</keyword>
<dbReference type="InterPro" id="IPR003594">
    <property type="entry name" value="HATPase_dom"/>
</dbReference>
<dbReference type="EMBL" id="JBHMBW010000005">
    <property type="protein sequence ID" value="MFB9623227.1"/>
    <property type="molecule type" value="Genomic_DNA"/>
</dbReference>
<dbReference type="EC" id="2.7.13.3" evidence="2"/>
<evidence type="ECO:0000259" key="10">
    <source>
        <dbReference type="Pfam" id="PF02518"/>
    </source>
</evidence>
<comment type="caution">
    <text evidence="13">The sequence shown here is derived from an EMBL/GenBank/DDBJ whole genome shotgun (WGS) entry which is preliminary data.</text>
</comment>
<dbReference type="Pfam" id="PF23539">
    <property type="entry name" value="DUF7134"/>
    <property type="match status" value="1"/>
</dbReference>
<keyword evidence="6 13" id="KW-0418">Kinase</keyword>
<dbReference type="InterPro" id="IPR011712">
    <property type="entry name" value="Sig_transdc_His_kin_sub3_dim/P"/>
</dbReference>
<dbReference type="InterPro" id="IPR036890">
    <property type="entry name" value="HATPase_C_sf"/>
</dbReference>